<protein>
    <submittedName>
        <fullName evidence="2">Na+/H+ antiporter subunit G</fullName>
    </submittedName>
</protein>
<proteinExistence type="predicted"/>
<dbReference type="PANTHER" id="PTHR34703">
    <property type="entry name" value="ANTIPORTER SUBUNIT MNHG2-RELATED"/>
    <property type="match status" value="1"/>
</dbReference>
<reference evidence="2 3" key="1">
    <citation type="journal article" date="2020" name="Insects">
        <title>Bacteria Belonging to Pseudomonas typographi sp. nov. from the Bark Beetle Ips typographus Have Genomic Potential to Aid in the Host Ecology.</title>
        <authorList>
            <person name="Peral-Aranega E."/>
            <person name="Saati-Santamaria Z."/>
            <person name="Kolarik M."/>
            <person name="Rivas R."/>
            <person name="Garcia-Fraile P."/>
        </authorList>
    </citation>
    <scope>NUCLEOTIDE SEQUENCE [LARGE SCALE GENOMIC DNA]</scope>
    <source>
        <strain evidence="2 3">CA3A</strain>
    </source>
</reference>
<dbReference type="Proteomes" id="UP000805841">
    <property type="component" value="Unassembled WGS sequence"/>
</dbReference>
<comment type="caution">
    <text evidence="2">The sequence shown here is derived from an EMBL/GenBank/DDBJ whole genome shotgun (WGS) entry which is preliminary data.</text>
</comment>
<dbReference type="NCBIfam" id="TIGR01300">
    <property type="entry name" value="CPA3_mnhG_phaG"/>
    <property type="match status" value="1"/>
</dbReference>
<keyword evidence="1" id="KW-1133">Transmembrane helix</keyword>
<dbReference type="Pfam" id="PF03334">
    <property type="entry name" value="PhaG_MnhG_YufB"/>
    <property type="match status" value="1"/>
</dbReference>
<evidence type="ECO:0000313" key="3">
    <source>
        <dbReference type="Proteomes" id="UP000805841"/>
    </source>
</evidence>
<dbReference type="RefSeq" id="WP_190424327.1">
    <property type="nucleotide sequence ID" value="NZ_JAAOCA010000032.1"/>
</dbReference>
<name>A0ABR7Z6T8_9PSED</name>
<feature type="transmembrane region" description="Helical" evidence="1">
    <location>
        <begin position="43"/>
        <end position="62"/>
    </location>
</feature>
<keyword evidence="1" id="KW-0472">Membrane</keyword>
<feature type="transmembrane region" description="Helical" evidence="1">
    <location>
        <begin position="6"/>
        <end position="31"/>
    </location>
</feature>
<feature type="transmembrane region" description="Helical" evidence="1">
    <location>
        <begin position="74"/>
        <end position="92"/>
    </location>
</feature>
<evidence type="ECO:0000256" key="1">
    <source>
        <dbReference type="SAM" id="Phobius"/>
    </source>
</evidence>
<dbReference type="NCBIfam" id="NF009315">
    <property type="entry name" value="PRK12674.1-4"/>
    <property type="match status" value="1"/>
</dbReference>
<evidence type="ECO:0000313" key="2">
    <source>
        <dbReference type="EMBL" id="MBD1601255.1"/>
    </source>
</evidence>
<accession>A0ABR7Z6T8</accession>
<dbReference type="InterPro" id="IPR005133">
    <property type="entry name" value="PhaG_MnhG_YufB"/>
</dbReference>
<dbReference type="PANTHER" id="PTHR34703:SF1">
    <property type="entry name" value="ANTIPORTER SUBUNIT MNHG2-RELATED"/>
    <property type="match status" value="1"/>
</dbReference>
<sequence length="113" mass="12192">MNAIPLWVETVIATLVILSSVFALAGAIGLLRFRDFFQRMHAPALGTTLGTWLAATASVVFFSAQAGMPQLQSWLVPVLLSITAPVTTLLLARTALFRKRSTATPIDPVKAKR</sequence>
<organism evidence="2 3">
    <name type="scientific">Pseudomonas typographi</name>
    <dbReference type="NCBI Taxonomy" id="2715964"/>
    <lineage>
        <taxon>Bacteria</taxon>
        <taxon>Pseudomonadati</taxon>
        <taxon>Pseudomonadota</taxon>
        <taxon>Gammaproteobacteria</taxon>
        <taxon>Pseudomonadales</taxon>
        <taxon>Pseudomonadaceae</taxon>
        <taxon>Pseudomonas</taxon>
    </lineage>
</organism>
<keyword evidence="3" id="KW-1185">Reference proteome</keyword>
<keyword evidence="1" id="KW-0812">Transmembrane</keyword>
<gene>
    <name evidence="2" type="ORF">HAQ05_21485</name>
</gene>
<dbReference type="EMBL" id="JAAOCA010000032">
    <property type="protein sequence ID" value="MBD1601255.1"/>
    <property type="molecule type" value="Genomic_DNA"/>
</dbReference>